<dbReference type="PROSITE" id="PS50175">
    <property type="entry name" value="ASP_PROT_RETROV"/>
    <property type="match status" value="1"/>
</dbReference>
<dbReference type="Gene3D" id="2.40.70.10">
    <property type="entry name" value="Acid Proteases"/>
    <property type="match status" value="2"/>
</dbReference>
<dbReference type="InterPro" id="IPR001969">
    <property type="entry name" value="Aspartic_peptidase_AS"/>
</dbReference>
<dbReference type="InterPro" id="IPR034122">
    <property type="entry name" value="Retropepsin-like_bacterial"/>
</dbReference>
<dbReference type="HOGENOM" id="CLU_039603_0_0_3"/>
<gene>
    <name evidence="3" type="ORF">GKIL_3717</name>
</gene>
<feature type="domain" description="Peptidase A2" evidence="2">
    <location>
        <begin position="118"/>
        <end position="157"/>
    </location>
</feature>
<dbReference type="GO" id="GO:0004190">
    <property type="term" value="F:aspartic-type endopeptidase activity"/>
    <property type="evidence" value="ECO:0007669"/>
    <property type="project" value="InterPro"/>
</dbReference>
<proteinExistence type="predicted"/>
<dbReference type="STRING" id="1183438.GKIL_3717"/>
<dbReference type="eggNOG" id="COG0793">
    <property type="taxonomic scope" value="Bacteria"/>
</dbReference>
<keyword evidence="1" id="KW-0378">Hydrolase</keyword>
<dbReference type="KEGG" id="glj:GKIL_3717"/>
<dbReference type="Gene3D" id="2.30.42.10">
    <property type="match status" value="1"/>
</dbReference>
<dbReference type="InterPro" id="IPR021109">
    <property type="entry name" value="Peptidase_aspartic_dom_sf"/>
</dbReference>
<accession>U5QM64</accession>
<dbReference type="InterPro" id="IPR001478">
    <property type="entry name" value="PDZ"/>
</dbReference>
<name>U5QM64_GLOK1</name>
<dbReference type="InterPro" id="IPR041489">
    <property type="entry name" value="PDZ_6"/>
</dbReference>
<keyword evidence="3" id="KW-0645">Protease</keyword>
<dbReference type="Pfam" id="PF13650">
    <property type="entry name" value="Asp_protease_2"/>
    <property type="match status" value="1"/>
</dbReference>
<evidence type="ECO:0000259" key="2">
    <source>
        <dbReference type="PROSITE" id="PS50175"/>
    </source>
</evidence>
<dbReference type="SMART" id="SM00228">
    <property type="entry name" value="PDZ"/>
    <property type="match status" value="1"/>
</dbReference>
<evidence type="ECO:0000256" key="1">
    <source>
        <dbReference type="ARBA" id="ARBA00022801"/>
    </source>
</evidence>
<dbReference type="AlphaFoldDB" id="U5QM64"/>
<evidence type="ECO:0000313" key="3">
    <source>
        <dbReference type="EMBL" id="AGY59963.1"/>
    </source>
</evidence>
<dbReference type="SUPFAM" id="SSF50630">
    <property type="entry name" value="Acid proteases"/>
    <property type="match status" value="1"/>
</dbReference>
<dbReference type="SUPFAM" id="SSF50156">
    <property type="entry name" value="PDZ domain-like"/>
    <property type="match status" value="1"/>
</dbReference>
<dbReference type="GO" id="GO:0006508">
    <property type="term" value="P:proteolysis"/>
    <property type="evidence" value="ECO:0007669"/>
    <property type="project" value="UniProtKB-KW"/>
</dbReference>
<dbReference type="EMBL" id="CP003587">
    <property type="protein sequence ID" value="AGY59963.1"/>
    <property type="molecule type" value="Genomic_DNA"/>
</dbReference>
<dbReference type="Proteomes" id="UP000017396">
    <property type="component" value="Chromosome"/>
</dbReference>
<evidence type="ECO:0000313" key="4">
    <source>
        <dbReference type="Proteomes" id="UP000017396"/>
    </source>
</evidence>
<dbReference type="InterPro" id="IPR036034">
    <property type="entry name" value="PDZ_sf"/>
</dbReference>
<dbReference type="InterPro" id="IPR001995">
    <property type="entry name" value="Peptidase_A2_cat"/>
</dbReference>
<sequence>MAGHLQDKITVKSKVLPLDGRNFWHGRATDCQASTQSGTSFRSMTSPIEKVARCLYSLALSAGMLQQLILPLKAEPAELTQADKEVAGDFSSPFSIPFDGAPKGSVEIQVSINGEGPFNFLLDTGAERTVVYEEIAQKLRLPLSESGIKPLIVNGAGKNIVQIRRKAQVKKLEIGKASLKNVDLYILPVSSHSFSSTLSRIDGILGNDLLQRSVFQIDYESQKITFFQSRDCTQAVDPVGMPIFFLDKRKPSISAEIDGIPAQLEIDTGSFLSLELYPFFVETQNLLARYPRKIEQKVEGVNGIEIEQMVRAQKLKFGNIEVSKPLIYLATQGKKDTSSRSISGNIGNAVLSRFSVTFDYQCQRMSFVKNNSFDKPFNYVDLQLKFQLPKGVVTYAPLESPAGQAGIRVGDKITAIDGVPLGELGPKELYQKSRKPPGETLLITIERKNIQKDIQILLENAL</sequence>
<keyword evidence="4" id="KW-1185">Reference proteome</keyword>
<dbReference type="PROSITE" id="PS00141">
    <property type="entry name" value="ASP_PROTEASE"/>
    <property type="match status" value="1"/>
</dbReference>
<protein>
    <submittedName>
        <fullName evidence="3">Carboxyl-terminal processing protease,Provisional</fullName>
    </submittedName>
</protein>
<organism evidence="3 4">
    <name type="scientific">Gloeobacter kilaueensis (strain ATCC BAA-2537 / CCAP 1431/1 / ULC 316 / JS1)</name>
    <dbReference type="NCBI Taxonomy" id="1183438"/>
    <lineage>
        <taxon>Bacteria</taxon>
        <taxon>Bacillati</taxon>
        <taxon>Cyanobacteriota</taxon>
        <taxon>Cyanophyceae</taxon>
        <taxon>Gloeobacterales</taxon>
        <taxon>Gloeobacteraceae</taxon>
        <taxon>Gloeobacter</taxon>
    </lineage>
</organism>
<reference evidence="3 4" key="1">
    <citation type="journal article" date="2013" name="PLoS ONE">
        <title>Cultivation and Complete Genome Sequencing of Gloeobacter kilaueensis sp. nov., from a Lava Cave in Kilauea Caldera, Hawai'i.</title>
        <authorList>
            <person name="Saw J.H."/>
            <person name="Schatz M."/>
            <person name="Brown M.V."/>
            <person name="Kunkel D.D."/>
            <person name="Foster J.S."/>
            <person name="Shick H."/>
            <person name="Christensen S."/>
            <person name="Hou S."/>
            <person name="Wan X."/>
            <person name="Donachie S.P."/>
        </authorList>
    </citation>
    <scope>NUCLEOTIDE SEQUENCE [LARGE SCALE GENOMIC DNA]</scope>
    <source>
        <strain evidence="4">JS</strain>
    </source>
</reference>
<dbReference type="Pfam" id="PF17820">
    <property type="entry name" value="PDZ_6"/>
    <property type="match status" value="1"/>
</dbReference>
<dbReference type="CDD" id="cd05483">
    <property type="entry name" value="retropepsin_like_bacteria"/>
    <property type="match status" value="1"/>
</dbReference>